<dbReference type="Pfam" id="PF01569">
    <property type="entry name" value="PAP2"/>
    <property type="match status" value="1"/>
</dbReference>
<organism evidence="4 5">
    <name type="scientific">Arthrobacter cryoconiti</name>
    <dbReference type="NCBI Taxonomy" id="748907"/>
    <lineage>
        <taxon>Bacteria</taxon>
        <taxon>Bacillati</taxon>
        <taxon>Actinomycetota</taxon>
        <taxon>Actinomycetes</taxon>
        <taxon>Micrococcales</taxon>
        <taxon>Micrococcaceae</taxon>
        <taxon>Arthrobacter</taxon>
    </lineage>
</organism>
<feature type="transmembrane region" description="Helical" evidence="2">
    <location>
        <begin position="215"/>
        <end position="235"/>
    </location>
</feature>
<keyword evidence="2" id="KW-0472">Membrane</keyword>
<dbReference type="PANTHER" id="PTHR14969:SF13">
    <property type="entry name" value="AT30094P"/>
    <property type="match status" value="1"/>
</dbReference>
<feature type="region of interest" description="Disordered" evidence="1">
    <location>
        <begin position="1"/>
        <end position="21"/>
    </location>
</feature>
<evidence type="ECO:0000259" key="3">
    <source>
        <dbReference type="SMART" id="SM00014"/>
    </source>
</evidence>
<dbReference type="RefSeq" id="WP_230067516.1">
    <property type="nucleotide sequence ID" value="NZ_BAABLL010000004.1"/>
</dbReference>
<dbReference type="InterPro" id="IPR036938">
    <property type="entry name" value="PAP2/HPO_sf"/>
</dbReference>
<dbReference type="SMART" id="SM00014">
    <property type="entry name" value="acidPPc"/>
    <property type="match status" value="1"/>
</dbReference>
<evidence type="ECO:0000256" key="1">
    <source>
        <dbReference type="SAM" id="MobiDB-lite"/>
    </source>
</evidence>
<evidence type="ECO:0000313" key="5">
    <source>
        <dbReference type="Proteomes" id="UP001595773"/>
    </source>
</evidence>
<dbReference type="Proteomes" id="UP001595773">
    <property type="component" value="Unassembled WGS sequence"/>
</dbReference>
<comment type="caution">
    <text evidence="4">The sequence shown here is derived from an EMBL/GenBank/DDBJ whole genome shotgun (WGS) entry which is preliminary data.</text>
</comment>
<protein>
    <submittedName>
        <fullName evidence="4">Phosphatase PAP2 family protein</fullName>
    </submittedName>
</protein>
<keyword evidence="5" id="KW-1185">Reference proteome</keyword>
<feature type="transmembrane region" description="Helical" evidence="2">
    <location>
        <begin position="116"/>
        <end position="138"/>
    </location>
</feature>
<reference evidence="5" key="1">
    <citation type="journal article" date="2019" name="Int. J. Syst. Evol. Microbiol.">
        <title>The Global Catalogue of Microorganisms (GCM) 10K type strain sequencing project: providing services to taxonomists for standard genome sequencing and annotation.</title>
        <authorList>
            <consortium name="The Broad Institute Genomics Platform"/>
            <consortium name="The Broad Institute Genome Sequencing Center for Infectious Disease"/>
            <person name="Wu L."/>
            <person name="Ma J."/>
        </authorList>
    </citation>
    <scope>NUCLEOTIDE SEQUENCE [LARGE SCALE GENOMIC DNA]</scope>
    <source>
        <strain evidence="5">CGMCC 1.10698</strain>
    </source>
</reference>
<accession>A0ABV8QZL9</accession>
<dbReference type="Gene3D" id="1.20.144.10">
    <property type="entry name" value="Phosphatidic acid phosphatase type 2/haloperoxidase"/>
    <property type="match status" value="1"/>
</dbReference>
<gene>
    <name evidence="4" type="ORF">ACFOW9_08725</name>
</gene>
<dbReference type="SUPFAM" id="SSF48317">
    <property type="entry name" value="Acid phosphatase/Vanadium-dependent haloperoxidase"/>
    <property type="match status" value="1"/>
</dbReference>
<evidence type="ECO:0000256" key="2">
    <source>
        <dbReference type="SAM" id="Phobius"/>
    </source>
</evidence>
<feature type="compositionally biased region" description="Basic and acidic residues" evidence="1">
    <location>
        <begin position="10"/>
        <end position="21"/>
    </location>
</feature>
<feature type="transmembrane region" description="Helical" evidence="2">
    <location>
        <begin position="145"/>
        <end position="167"/>
    </location>
</feature>
<keyword evidence="2" id="KW-1133">Transmembrane helix</keyword>
<name>A0ABV8QZL9_9MICC</name>
<dbReference type="PANTHER" id="PTHR14969">
    <property type="entry name" value="SPHINGOSINE-1-PHOSPHATE PHOSPHOHYDROLASE"/>
    <property type="match status" value="1"/>
</dbReference>
<feature type="domain" description="Phosphatidic acid phosphatase type 2/haloperoxidase" evidence="3">
    <location>
        <begin position="146"/>
        <end position="260"/>
    </location>
</feature>
<proteinExistence type="predicted"/>
<feature type="transmembrane region" description="Helical" evidence="2">
    <location>
        <begin position="241"/>
        <end position="262"/>
    </location>
</feature>
<dbReference type="InterPro" id="IPR000326">
    <property type="entry name" value="PAP2/HPO"/>
</dbReference>
<keyword evidence="2" id="KW-0812">Transmembrane</keyword>
<feature type="transmembrane region" description="Helical" evidence="2">
    <location>
        <begin position="57"/>
        <end position="78"/>
    </location>
</feature>
<sequence length="283" mass="30333">MTEQQPPGSKDPDAGREGELRDDRFVGRKDLTLWRAPLGRWLAGVVRWLSARLGPHAALILTLAVGAAIATALTYLSAEVYDAVTEADGVAALDHPLLEAAKSVRSPWLDIIATGYTNIAGTIGMPILAATIMVVLAVKRRSWTPVILLLTATAGSLLMTVAGKQLFGRARPPLADAIPPYEYSPSFPSGHTLNATVIAGVVAYLIILRLDTLRARVFTVLAAGLFAFTVGLSRIYLGHHWFTDVLVAWTLGAVWLVLVITAHRLYLTTNRRSAGPAPTTATP</sequence>
<evidence type="ECO:0000313" key="4">
    <source>
        <dbReference type="EMBL" id="MFC4265685.1"/>
    </source>
</evidence>
<dbReference type="CDD" id="cd03392">
    <property type="entry name" value="PAP2_like_2"/>
    <property type="match status" value="1"/>
</dbReference>
<dbReference type="EMBL" id="JBHSCQ010000010">
    <property type="protein sequence ID" value="MFC4265685.1"/>
    <property type="molecule type" value="Genomic_DNA"/>
</dbReference>
<feature type="transmembrane region" description="Helical" evidence="2">
    <location>
        <begin position="187"/>
        <end position="208"/>
    </location>
</feature>